<evidence type="ECO:0000313" key="3">
    <source>
        <dbReference type="Proteomes" id="UP000546257"/>
    </source>
</evidence>
<keyword evidence="1" id="KW-0472">Membrane</keyword>
<dbReference type="Proteomes" id="UP000546257">
    <property type="component" value="Unassembled WGS sequence"/>
</dbReference>
<proteinExistence type="predicted"/>
<evidence type="ECO:0000313" key="2">
    <source>
        <dbReference type="EMBL" id="MBB6645112.1"/>
    </source>
</evidence>
<feature type="transmembrane region" description="Helical" evidence="1">
    <location>
        <begin position="36"/>
        <end position="61"/>
    </location>
</feature>
<keyword evidence="3" id="KW-1185">Reference proteome</keyword>
<reference evidence="2 3" key="1">
    <citation type="submission" date="2020-08" db="EMBL/GenBank/DDBJ databases">
        <authorList>
            <person name="Seo M.-J."/>
        </authorList>
    </citation>
    <scope>NUCLEOTIDE SEQUENCE [LARGE SCALE GENOMIC DNA]</scope>
    <source>
        <strain evidence="2 3">MBLA0160</strain>
    </source>
</reference>
<feature type="transmembrane region" description="Helical" evidence="1">
    <location>
        <begin position="259"/>
        <end position="281"/>
    </location>
</feature>
<protein>
    <submittedName>
        <fullName evidence="2">Uncharacterized protein</fullName>
    </submittedName>
</protein>
<feature type="transmembrane region" description="Helical" evidence="1">
    <location>
        <begin position="67"/>
        <end position="88"/>
    </location>
</feature>
<dbReference type="InterPro" id="IPR058278">
    <property type="entry name" value="DUF7972"/>
</dbReference>
<keyword evidence="1" id="KW-1133">Transmembrane helix</keyword>
<name>A0A7J9SF32_9EURY</name>
<gene>
    <name evidence="2" type="ORF">H5V44_02150</name>
</gene>
<evidence type="ECO:0000256" key="1">
    <source>
        <dbReference type="SAM" id="Phobius"/>
    </source>
</evidence>
<dbReference type="RefSeq" id="WP_185191489.1">
    <property type="nucleotide sequence ID" value="NZ_JACKXD010000001.1"/>
</dbReference>
<dbReference type="Pfam" id="PF25927">
    <property type="entry name" value="DUF7972"/>
    <property type="match status" value="1"/>
</dbReference>
<organism evidence="2 3">
    <name type="scientific">Halobellus ruber</name>
    <dbReference type="NCBI Taxonomy" id="2761102"/>
    <lineage>
        <taxon>Archaea</taxon>
        <taxon>Methanobacteriati</taxon>
        <taxon>Methanobacteriota</taxon>
        <taxon>Stenosarchaea group</taxon>
        <taxon>Halobacteria</taxon>
        <taxon>Halobacteriales</taxon>
        <taxon>Haloferacaceae</taxon>
        <taxon>Halobellus</taxon>
    </lineage>
</organism>
<dbReference type="EMBL" id="JACKXD010000001">
    <property type="protein sequence ID" value="MBB6645112.1"/>
    <property type="molecule type" value="Genomic_DNA"/>
</dbReference>
<dbReference type="AlphaFoldDB" id="A0A7J9SF32"/>
<keyword evidence="1" id="KW-0812">Transmembrane</keyword>
<accession>A0A7J9SF32</accession>
<sequence length="346" mass="38575">MTREDNPGNRWARLTFEIELFRYSPREWLLMSGNRVFVAVLEFLLLVGVLAGLVGSGLVPLREETPVLFLLFALVAANFTLIAIVTSLSQFVLSRRLETPGEIRRKIDDTIDYREELGRSIGESVIPVQPDAFLLMLFQHASTQIDILGERGLEGRTRFAREELNRLVTELGEHCDYVISVLNRPSSGVKHALFVSLSADYETAVYQAWHLQWEHADEFTEEAAEPLARLAGTLQHIEVASRLFKTVFIESEVSELSRYLLYVGLPAQLAAVTLTLVYTAGSGLPLPAPTLRVVVPAVIAAGFAPFLLLSSYVVRLTVVAHRTADTFPFSSYLSDAITATEEHDRE</sequence>
<comment type="caution">
    <text evidence="2">The sequence shown here is derived from an EMBL/GenBank/DDBJ whole genome shotgun (WGS) entry which is preliminary data.</text>
</comment>
<feature type="transmembrane region" description="Helical" evidence="1">
    <location>
        <begin position="293"/>
        <end position="314"/>
    </location>
</feature>